<evidence type="ECO:0000313" key="2">
    <source>
        <dbReference type="Proteomes" id="UP001157418"/>
    </source>
</evidence>
<proteinExistence type="predicted"/>
<evidence type="ECO:0000313" key="1">
    <source>
        <dbReference type="EMBL" id="CAH1431372.1"/>
    </source>
</evidence>
<dbReference type="Proteomes" id="UP001157418">
    <property type="component" value="Unassembled WGS sequence"/>
</dbReference>
<dbReference type="AlphaFoldDB" id="A0AAU9MZZ2"/>
<dbReference type="EMBL" id="CAKMRJ010003334">
    <property type="protein sequence ID" value="CAH1431372.1"/>
    <property type="molecule type" value="Genomic_DNA"/>
</dbReference>
<sequence>MKILFENLECYSVRRIPHVLFVVGEESSRAGLKVEIVVGTYDPGASDSRSNYTTDMNPTIDDFVMLDYVSMLGIGCLDIEGLKHMCTFDDEDIAVAPGGDGGAGGAVVSGGQGLDGVGPRNVQVG</sequence>
<comment type="caution">
    <text evidence="1">The sequence shown here is derived from an EMBL/GenBank/DDBJ whole genome shotgun (WGS) entry which is preliminary data.</text>
</comment>
<keyword evidence="2" id="KW-1185">Reference proteome</keyword>
<reference evidence="1 2" key="1">
    <citation type="submission" date="2022-01" db="EMBL/GenBank/DDBJ databases">
        <authorList>
            <person name="Xiong W."/>
            <person name="Schranz E."/>
        </authorList>
    </citation>
    <scope>NUCLEOTIDE SEQUENCE [LARGE SCALE GENOMIC DNA]</scope>
</reference>
<name>A0AAU9MZZ2_9ASTR</name>
<organism evidence="1 2">
    <name type="scientific">Lactuca virosa</name>
    <dbReference type="NCBI Taxonomy" id="75947"/>
    <lineage>
        <taxon>Eukaryota</taxon>
        <taxon>Viridiplantae</taxon>
        <taxon>Streptophyta</taxon>
        <taxon>Embryophyta</taxon>
        <taxon>Tracheophyta</taxon>
        <taxon>Spermatophyta</taxon>
        <taxon>Magnoliopsida</taxon>
        <taxon>eudicotyledons</taxon>
        <taxon>Gunneridae</taxon>
        <taxon>Pentapetalae</taxon>
        <taxon>asterids</taxon>
        <taxon>campanulids</taxon>
        <taxon>Asterales</taxon>
        <taxon>Asteraceae</taxon>
        <taxon>Cichorioideae</taxon>
        <taxon>Cichorieae</taxon>
        <taxon>Lactucinae</taxon>
        <taxon>Lactuca</taxon>
    </lineage>
</organism>
<accession>A0AAU9MZZ2</accession>
<protein>
    <submittedName>
        <fullName evidence="1">Uncharacterized protein</fullName>
    </submittedName>
</protein>
<gene>
    <name evidence="1" type="ORF">LVIROSA_LOCUS18091</name>
</gene>